<keyword evidence="3" id="KW-1185">Reference proteome</keyword>
<evidence type="ECO:0000259" key="1">
    <source>
        <dbReference type="Pfam" id="PF00535"/>
    </source>
</evidence>
<dbReference type="InterPro" id="IPR050256">
    <property type="entry name" value="Glycosyltransferase_2"/>
</dbReference>
<proteinExistence type="predicted"/>
<dbReference type="SUPFAM" id="SSF53448">
    <property type="entry name" value="Nucleotide-diphospho-sugar transferases"/>
    <property type="match status" value="1"/>
</dbReference>
<dbReference type="Pfam" id="PF00535">
    <property type="entry name" value="Glycos_transf_2"/>
    <property type="match status" value="1"/>
</dbReference>
<keyword evidence="2" id="KW-0808">Transferase</keyword>
<dbReference type="InterPro" id="IPR001173">
    <property type="entry name" value="Glyco_trans_2-like"/>
</dbReference>
<dbReference type="Proteomes" id="UP000199382">
    <property type="component" value="Unassembled WGS sequence"/>
</dbReference>
<dbReference type="Gene3D" id="3.90.550.10">
    <property type="entry name" value="Spore Coat Polysaccharide Biosynthesis Protein SpsA, Chain A"/>
    <property type="match status" value="1"/>
</dbReference>
<gene>
    <name evidence="2" type="ORF">SAMN04488026_102441</name>
</gene>
<dbReference type="OrthoDB" id="5291101at2"/>
<feature type="domain" description="Glycosyltransferase 2-like" evidence="1">
    <location>
        <begin position="7"/>
        <end position="118"/>
    </location>
</feature>
<dbReference type="RefSeq" id="WP_093156491.1">
    <property type="nucleotide sequence ID" value="NZ_FNEK01000024.1"/>
</dbReference>
<dbReference type="GO" id="GO:0016740">
    <property type="term" value="F:transferase activity"/>
    <property type="evidence" value="ECO:0007669"/>
    <property type="project" value="UniProtKB-KW"/>
</dbReference>
<dbReference type="PANTHER" id="PTHR48090:SF7">
    <property type="entry name" value="RFBJ PROTEIN"/>
    <property type="match status" value="1"/>
</dbReference>
<protein>
    <submittedName>
        <fullName evidence="2">Glycosyltransferase involved in cell wall bisynthesis</fullName>
    </submittedName>
</protein>
<name>A0A1G8WMJ2_9RHOB</name>
<reference evidence="2 3" key="1">
    <citation type="submission" date="2016-10" db="EMBL/GenBank/DDBJ databases">
        <authorList>
            <person name="de Groot N.N."/>
        </authorList>
    </citation>
    <scope>NUCLEOTIDE SEQUENCE [LARGE SCALE GENOMIC DNA]</scope>
    <source>
        <strain evidence="2 3">DSM 25294</strain>
    </source>
</reference>
<sequence>MRKPTVSVLVPAYNEAAVIARSLAPLAEACEAGRIELIVIANGCWDETAQAARSICPAAAVIETDFASKTNALNLGAERAIGRAIICLDADLSLPEASLMRLAAPILEGRADVACGRMEPDLAAATPLVRAFYRGWQLNPYFDGGKFGGVFALSNQITRGLFPLPEVVADDEYIARSTAFRRRAYVPEAGFAVAVPTTLRALFRIRRRSRRGTDALRLGGVCGAATEPQGRFGTAALRAACRPARWFDFAVYGAVMAAVAISLKLAPAVPNGAWERDETSRLPTA</sequence>
<dbReference type="InterPro" id="IPR029044">
    <property type="entry name" value="Nucleotide-diphossugar_trans"/>
</dbReference>
<evidence type="ECO:0000313" key="3">
    <source>
        <dbReference type="Proteomes" id="UP000199382"/>
    </source>
</evidence>
<organism evidence="2 3">
    <name type="scientific">Aliiruegeria lutimaris</name>
    <dbReference type="NCBI Taxonomy" id="571298"/>
    <lineage>
        <taxon>Bacteria</taxon>
        <taxon>Pseudomonadati</taxon>
        <taxon>Pseudomonadota</taxon>
        <taxon>Alphaproteobacteria</taxon>
        <taxon>Rhodobacterales</taxon>
        <taxon>Roseobacteraceae</taxon>
        <taxon>Aliiruegeria</taxon>
    </lineage>
</organism>
<dbReference type="AlphaFoldDB" id="A0A1G8WMJ2"/>
<dbReference type="EMBL" id="FNEK01000024">
    <property type="protein sequence ID" value="SDJ79504.1"/>
    <property type="molecule type" value="Genomic_DNA"/>
</dbReference>
<dbReference type="STRING" id="571298.SAMN04488026_102441"/>
<dbReference type="PANTHER" id="PTHR48090">
    <property type="entry name" value="UNDECAPRENYL-PHOSPHATE 4-DEOXY-4-FORMAMIDO-L-ARABINOSE TRANSFERASE-RELATED"/>
    <property type="match status" value="1"/>
</dbReference>
<evidence type="ECO:0000313" key="2">
    <source>
        <dbReference type="EMBL" id="SDJ79504.1"/>
    </source>
</evidence>
<accession>A0A1G8WMJ2</accession>